<dbReference type="PROSITE" id="PS00232">
    <property type="entry name" value="CADHERIN_1"/>
    <property type="match status" value="3"/>
</dbReference>
<evidence type="ECO:0000256" key="1">
    <source>
        <dbReference type="ARBA" id="ARBA00004167"/>
    </source>
</evidence>
<evidence type="ECO:0000256" key="3">
    <source>
        <dbReference type="ARBA" id="ARBA00022692"/>
    </source>
</evidence>
<keyword evidence="5" id="KW-0677">Repeat</keyword>
<feature type="domain" description="Cadherin" evidence="12">
    <location>
        <begin position="768"/>
        <end position="868"/>
    </location>
</feature>
<evidence type="ECO:0000256" key="4">
    <source>
        <dbReference type="ARBA" id="ARBA00022729"/>
    </source>
</evidence>
<gene>
    <name evidence="13" type="primary">PCDH15</name>
    <name evidence="13" type="ORF">BLAG_LOCUS8111</name>
</gene>
<feature type="domain" description="Cadherin" evidence="12">
    <location>
        <begin position="185"/>
        <end position="298"/>
    </location>
</feature>
<dbReference type="GO" id="GO:0007156">
    <property type="term" value="P:homophilic cell adhesion via plasma membrane adhesion molecules"/>
    <property type="evidence" value="ECO:0007669"/>
    <property type="project" value="InterPro"/>
</dbReference>
<dbReference type="FunFam" id="2.60.40.60:FF:000057">
    <property type="entry name" value="protocadherin-15 isoform X1"/>
    <property type="match status" value="1"/>
</dbReference>
<dbReference type="EMBL" id="OV696700">
    <property type="protein sequence ID" value="CAH1245921.1"/>
    <property type="molecule type" value="Genomic_DNA"/>
</dbReference>
<feature type="domain" description="Cadherin" evidence="12">
    <location>
        <begin position="1107"/>
        <end position="1232"/>
    </location>
</feature>
<evidence type="ECO:0000256" key="2">
    <source>
        <dbReference type="ARBA" id="ARBA00022536"/>
    </source>
</evidence>
<evidence type="ECO:0000259" key="12">
    <source>
        <dbReference type="PROSITE" id="PS50268"/>
    </source>
</evidence>
<dbReference type="GO" id="GO:0045296">
    <property type="term" value="F:cadherin binding"/>
    <property type="evidence" value="ECO:0007669"/>
    <property type="project" value="TreeGrafter"/>
</dbReference>
<dbReference type="GO" id="GO:0016342">
    <property type="term" value="C:catenin complex"/>
    <property type="evidence" value="ECO:0007669"/>
    <property type="project" value="TreeGrafter"/>
</dbReference>
<dbReference type="CDD" id="cd11304">
    <property type="entry name" value="Cadherin_repeat"/>
    <property type="match status" value="9"/>
</dbReference>
<feature type="transmembrane region" description="Helical" evidence="11">
    <location>
        <begin position="1469"/>
        <end position="1490"/>
    </location>
</feature>
<dbReference type="Proteomes" id="UP000838412">
    <property type="component" value="Chromosome 15"/>
</dbReference>
<dbReference type="GO" id="GO:0008013">
    <property type="term" value="F:beta-catenin binding"/>
    <property type="evidence" value="ECO:0007669"/>
    <property type="project" value="TreeGrafter"/>
</dbReference>
<dbReference type="InterPro" id="IPR039808">
    <property type="entry name" value="Cadherin"/>
</dbReference>
<sequence>MVQLGERHCEQTRLVFQPLGTVTENTLAKMAASTRRSFFLLQSVLVALVMSQTVDDDCNILSTSQLGQSPIEIIESVDETSPQGTLIDTLTFSSSSINDLTLEYINNDPGDDATLLNPTSTSIVNGNLQLVLSAAGAVKVQERDGPGGVQQFSLTLRCRVNSNRHVILHPLRVSVSDVNDNRPVFQQPFSADVNELTAVGTTVLRASATDRDIGASGNVQFFVQNNPNDPLADDFFEIPLPAQGFITLKTAVNYEAADNTDHQYLLMITAEDQGTSQLTATQTFTINILDEDDLPPAFNPCIRASLSDPCNPVTYSGEVTSGVNSGAVSDVNPEPVNAFDQDRDLQQADQTAIKYSIADGSPSTYADKFQIDENTGVVSVRQTINRVDAASYLLKIRAYQEDNPFRLATADMMITVNPSGNERPAFDQANYVGYVFENAPSGTTVRDSSSAQTPLKVMLSDPDVLDGSPAVTIDVTTQPAGNDDRFSVTQGSSTREWYVLANGALDAETTNQYTLTITARETSGINPQSSTPSVVTINVQDVNDNTPVFNGGTAGSSANPLTGAVSIPVADGTSVVLSPGTPQCSDTDTGSTFTYSIDRVINGADNLFSINQNTGDIRVASGAGLTDGTVYTVVIVCSDGLNERQGYVDITVTGTQNNRPTFPLQQYTTRLGEEAPVNGPVTMVTARDPDGNVLSYSLGTGNTDNDFQINQNTGEITVRNQLDYERTPSYTLQVLATDNGSPPTTATATVQVDLTNGNDNSPTFTAPANPNQPIEVAEGGQNGDPIQSVQATDPDGAGSAGITYSLLRGGDKFAINPTTGQITRRGPLDRDDQREIPITVQAQDSGGRIGLLDLTIQLTDVNNKPPVFQDNEFARRPLSPPNAEYIVNVDENQPAMSIIDLEAADPDVGASVQYTRDSVTPTTGETLFTVNENTGVLSTTGPLDYESVTPARYTVVILAEDTAQAAPHLNTRLSTATVTVNIQDKNDFPPTFEGTPYSFTAREDAAIGMSVGQLAATDADNPQPQFIYSTYTDPAVQNSDAAAALFAVDPMTGDVVTRRNLASDYTNINQFPLLVRVSDEGPPVMSSTGTVNIEVTERGSANAVSFTQSQYTGTVPENAQAGTTVAFTRGIDISPSRSNVDYTIVSSETTPATSEDTTGYFRVVRPANLNDPLILEITRALDYENIQQYLLTLQVAPSGSSGTGRRKKRQLADNTALVQVNVQDVNDNAPMFDDGTYVTGVSEDANLFSSLVQVRASDRDSSPFNNFVYKIKTQPNGQLSPVARNFTVDSSTGVVRNLVPFRPGQVGKKFFFNVEADEAPAQSASGGQTFTGDTSVVVVVVNDANRAVMVGNLPPDVCYSCKDNIKRTFQDVSGNYVLIERVEAKQDGNTLDYANCDVYFYMIRNGTFDALTRAQAISVLEGSRTQVDQLWRTCDGVPSTDRARASAVVYRGVQYTGSTSYSGISDLQAALIALGVLLFLLALLALLWLCCCTRIRKRTPGYQIPPPYEPPPAPEPIIYEPEKKEYETQEGIATFGHDMTEPPAEKEVVITGQYNKAYEHADESQVGTLSFPQAHDDVGPNRYSIVDQQTTQL</sequence>
<dbReference type="PANTHER" id="PTHR24027:SF442">
    <property type="entry name" value="PROTOCADHERIN-15 ISOFORM X1"/>
    <property type="match status" value="1"/>
</dbReference>
<dbReference type="GO" id="GO:0005509">
    <property type="term" value="F:calcium ion binding"/>
    <property type="evidence" value="ECO:0007669"/>
    <property type="project" value="UniProtKB-UniRule"/>
</dbReference>
<keyword evidence="9" id="KW-1015">Disulfide bond</keyword>
<name>A0A8J9Z1K4_BRALA</name>
<keyword evidence="7 11" id="KW-1133">Transmembrane helix</keyword>
<comment type="subcellular location">
    <subcellularLocation>
        <location evidence="1">Membrane</location>
        <topology evidence="1">Single-pass membrane protein</topology>
    </subcellularLocation>
</comment>
<dbReference type="InterPro" id="IPR015919">
    <property type="entry name" value="Cadherin-like_sf"/>
</dbReference>
<reference evidence="13" key="1">
    <citation type="submission" date="2022-01" db="EMBL/GenBank/DDBJ databases">
        <authorList>
            <person name="Braso-Vives M."/>
        </authorList>
    </citation>
    <scope>NUCLEOTIDE SEQUENCE</scope>
</reference>
<feature type="domain" description="Cadherin" evidence="12">
    <location>
        <begin position="881"/>
        <end position="992"/>
    </location>
</feature>
<dbReference type="SMART" id="SM00112">
    <property type="entry name" value="CA"/>
    <property type="match status" value="10"/>
</dbReference>
<evidence type="ECO:0000256" key="5">
    <source>
        <dbReference type="ARBA" id="ARBA00022737"/>
    </source>
</evidence>
<protein>
    <submittedName>
        <fullName evidence="13">PCDH15 protein</fullName>
    </submittedName>
</protein>
<keyword evidence="6 10" id="KW-0106">Calcium</keyword>
<dbReference type="FunFam" id="2.60.40.60:FF:000058">
    <property type="entry name" value="FAT atypical cadherin 3"/>
    <property type="match status" value="1"/>
</dbReference>
<dbReference type="Pfam" id="PF23206">
    <property type="entry name" value="PCDH15_12th"/>
    <property type="match status" value="1"/>
</dbReference>
<evidence type="ECO:0000313" key="14">
    <source>
        <dbReference type="Proteomes" id="UP000838412"/>
    </source>
</evidence>
<organism evidence="13 14">
    <name type="scientific">Branchiostoma lanceolatum</name>
    <name type="common">Common lancelet</name>
    <name type="synonym">Amphioxus lanceolatum</name>
    <dbReference type="NCBI Taxonomy" id="7740"/>
    <lineage>
        <taxon>Eukaryota</taxon>
        <taxon>Metazoa</taxon>
        <taxon>Chordata</taxon>
        <taxon>Cephalochordata</taxon>
        <taxon>Leptocardii</taxon>
        <taxon>Amphioxiformes</taxon>
        <taxon>Branchiostomatidae</taxon>
        <taxon>Branchiostoma</taxon>
    </lineage>
</organism>
<evidence type="ECO:0000313" key="13">
    <source>
        <dbReference type="EMBL" id="CAH1245921.1"/>
    </source>
</evidence>
<feature type="domain" description="Cadherin" evidence="12">
    <location>
        <begin position="663"/>
        <end position="764"/>
    </location>
</feature>
<feature type="domain" description="Cadherin" evidence="12">
    <location>
        <begin position="585"/>
        <end position="662"/>
    </location>
</feature>
<dbReference type="FunFam" id="2.60.40.60:FF:000020">
    <property type="entry name" value="Dachsous cadherin-related 1b"/>
    <property type="match status" value="1"/>
</dbReference>
<dbReference type="Pfam" id="PF00028">
    <property type="entry name" value="Cadherin"/>
    <property type="match status" value="6"/>
</dbReference>
<dbReference type="PROSITE" id="PS50268">
    <property type="entry name" value="CADHERIN_2"/>
    <property type="match status" value="10"/>
</dbReference>
<proteinExistence type="predicted"/>
<dbReference type="FunFam" id="2.60.40.60:FF:000618">
    <property type="entry name" value="Uncharacterized protein"/>
    <property type="match status" value="1"/>
</dbReference>
<dbReference type="InterPro" id="IPR020894">
    <property type="entry name" value="Cadherin_CS"/>
</dbReference>
<keyword evidence="8 11" id="KW-0472">Membrane</keyword>
<evidence type="ECO:0000256" key="11">
    <source>
        <dbReference type="SAM" id="Phobius"/>
    </source>
</evidence>
<dbReference type="GO" id="GO:0016477">
    <property type="term" value="P:cell migration"/>
    <property type="evidence" value="ECO:0007669"/>
    <property type="project" value="TreeGrafter"/>
</dbReference>
<dbReference type="SUPFAM" id="SSF49313">
    <property type="entry name" value="Cadherin-like"/>
    <property type="match status" value="10"/>
</dbReference>
<dbReference type="Gene3D" id="2.60.40.60">
    <property type="entry name" value="Cadherins"/>
    <property type="match status" value="10"/>
</dbReference>
<feature type="domain" description="Cadherin" evidence="12">
    <location>
        <begin position="311"/>
        <end position="426"/>
    </location>
</feature>
<dbReference type="InterPro" id="IPR002126">
    <property type="entry name" value="Cadherin-like_dom"/>
</dbReference>
<feature type="domain" description="Cadherin" evidence="12">
    <location>
        <begin position="427"/>
        <end position="549"/>
    </location>
</feature>
<evidence type="ECO:0000256" key="6">
    <source>
        <dbReference type="ARBA" id="ARBA00022837"/>
    </source>
</evidence>
<evidence type="ECO:0000256" key="7">
    <source>
        <dbReference type="ARBA" id="ARBA00022989"/>
    </source>
</evidence>
<evidence type="ECO:0000256" key="8">
    <source>
        <dbReference type="ARBA" id="ARBA00023136"/>
    </source>
</evidence>
<dbReference type="OrthoDB" id="10029135at2759"/>
<evidence type="ECO:0000256" key="9">
    <source>
        <dbReference type="ARBA" id="ARBA00023157"/>
    </source>
</evidence>
<keyword evidence="14" id="KW-1185">Reference proteome</keyword>
<feature type="domain" description="Cadherin" evidence="12">
    <location>
        <begin position="1233"/>
        <end position="1357"/>
    </location>
</feature>
<dbReference type="PANTHER" id="PTHR24027">
    <property type="entry name" value="CADHERIN-23"/>
    <property type="match status" value="1"/>
</dbReference>
<keyword evidence="2" id="KW-0245">EGF-like domain</keyword>
<dbReference type="PRINTS" id="PR00205">
    <property type="entry name" value="CADHERIN"/>
</dbReference>
<keyword evidence="4" id="KW-0732">Signal</keyword>
<accession>A0A8J9Z1K4</accession>
<keyword evidence="3 11" id="KW-0812">Transmembrane</keyword>
<feature type="domain" description="Cadherin" evidence="12">
    <location>
        <begin position="993"/>
        <end position="1106"/>
    </location>
</feature>
<evidence type="ECO:0000256" key="10">
    <source>
        <dbReference type="PROSITE-ProRule" id="PRU00043"/>
    </source>
</evidence>
<dbReference type="InterPro" id="IPR056989">
    <property type="entry name" value="PCDH15_12th_dom"/>
</dbReference>